<dbReference type="SUPFAM" id="SSF89796">
    <property type="entry name" value="CoA-transferase family III (CaiB/BaiF)"/>
    <property type="match status" value="1"/>
</dbReference>
<dbReference type="InterPro" id="IPR050483">
    <property type="entry name" value="CoA-transferase_III_domain"/>
</dbReference>
<dbReference type="AlphaFoldDB" id="A0A382T3Y2"/>
<name>A0A382T3Y2_9ZZZZ</name>
<organism evidence="2">
    <name type="scientific">marine metagenome</name>
    <dbReference type="NCBI Taxonomy" id="408172"/>
    <lineage>
        <taxon>unclassified sequences</taxon>
        <taxon>metagenomes</taxon>
        <taxon>ecological metagenomes</taxon>
    </lineage>
</organism>
<dbReference type="PANTHER" id="PTHR48207:SF3">
    <property type="entry name" value="SUCCINATE--HYDROXYMETHYLGLUTARATE COA-TRANSFERASE"/>
    <property type="match status" value="1"/>
</dbReference>
<dbReference type="PANTHER" id="PTHR48207">
    <property type="entry name" value="SUCCINATE--HYDROXYMETHYLGLUTARATE COA-TRANSFERASE"/>
    <property type="match status" value="1"/>
</dbReference>
<sequence length="82" mass="8868">MDKESLASTVLAGIRVLDLTRVRAGPTAVRQLADWGADVIKLELPASLEADGALGASRETPDFQNLHRNKRSLTLNLKNDEG</sequence>
<evidence type="ECO:0000313" key="2">
    <source>
        <dbReference type="EMBL" id="SVD16703.1"/>
    </source>
</evidence>
<protein>
    <recommendedName>
        <fullName evidence="3">Formyl-CoA transferase</fullName>
    </recommendedName>
</protein>
<proteinExistence type="predicted"/>
<dbReference type="Gene3D" id="3.40.50.10540">
    <property type="entry name" value="Crotonobetainyl-coa:carnitine coa-transferase, domain 1"/>
    <property type="match status" value="1"/>
</dbReference>
<gene>
    <name evidence="2" type="ORF">METZ01_LOCUS369557</name>
</gene>
<dbReference type="GO" id="GO:0008410">
    <property type="term" value="F:CoA-transferase activity"/>
    <property type="evidence" value="ECO:0007669"/>
    <property type="project" value="TreeGrafter"/>
</dbReference>
<evidence type="ECO:0000256" key="1">
    <source>
        <dbReference type="ARBA" id="ARBA00022679"/>
    </source>
</evidence>
<keyword evidence="1" id="KW-0808">Transferase</keyword>
<evidence type="ECO:0008006" key="3">
    <source>
        <dbReference type="Google" id="ProtNLM"/>
    </source>
</evidence>
<dbReference type="EMBL" id="UINC01133643">
    <property type="protein sequence ID" value="SVD16703.1"/>
    <property type="molecule type" value="Genomic_DNA"/>
</dbReference>
<dbReference type="Pfam" id="PF02515">
    <property type="entry name" value="CoA_transf_3"/>
    <property type="match status" value="1"/>
</dbReference>
<feature type="non-terminal residue" evidence="2">
    <location>
        <position position="82"/>
    </location>
</feature>
<reference evidence="2" key="1">
    <citation type="submission" date="2018-05" db="EMBL/GenBank/DDBJ databases">
        <authorList>
            <person name="Lanie J.A."/>
            <person name="Ng W.-L."/>
            <person name="Kazmierczak K.M."/>
            <person name="Andrzejewski T.M."/>
            <person name="Davidsen T.M."/>
            <person name="Wayne K.J."/>
            <person name="Tettelin H."/>
            <person name="Glass J.I."/>
            <person name="Rusch D."/>
            <person name="Podicherti R."/>
            <person name="Tsui H.-C.T."/>
            <person name="Winkler M.E."/>
        </authorList>
    </citation>
    <scope>NUCLEOTIDE SEQUENCE</scope>
</reference>
<dbReference type="InterPro" id="IPR023606">
    <property type="entry name" value="CoA-Trfase_III_dom_1_sf"/>
</dbReference>
<accession>A0A382T3Y2</accession>
<dbReference type="InterPro" id="IPR003673">
    <property type="entry name" value="CoA-Trfase_fam_III"/>
</dbReference>